<dbReference type="GO" id="GO:0030246">
    <property type="term" value="F:carbohydrate binding"/>
    <property type="evidence" value="ECO:0007669"/>
    <property type="project" value="UniProtKB-KW"/>
</dbReference>
<keyword evidence="4" id="KW-0812">Transmembrane</keyword>
<sequence>MESGIGGSTMDRDPTNAYENVTANRDTRDSSGSAQHSRRRVYRLVAVGFGLLCVLQVILNVSLRLVHNLNEGGDQLVCEKDVRKICPQDWIIQSGCSCYFISLATKNWTESRQDCVDRGADLVIINSREEQALIKGLGHQTWMGLTDREVEGTWRWVDGKPLTTSYWTGPGEPNGRAKENCAEIIGVHNDPILAWNDVPCDFERRWICERVQSPPRCLDSALTRP</sequence>
<keyword evidence="4" id="KW-0472">Membrane</keyword>
<dbReference type="Proteomes" id="UP000314982">
    <property type="component" value="Unassembled WGS sequence"/>
</dbReference>
<dbReference type="PROSITE" id="PS50041">
    <property type="entry name" value="C_TYPE_LECTIN_2"/>
    <property type="match status" value="1"/>
</dbReference>
<reference evidence="7" key="1">
    <citation type="submission" date="2018-06" db="EMBL/GenBank/DDBJ databases">
        <title>Genome assembly of Danube salmon.</title>
        <authorList>
            <person name="Macqueen D.J."/>
            <person name="Gundappa M.K."/>
        </authorList>
    </citation>
    <scope>NUCLEOTIDE SEQUENCE [LARGE SCALE GENOMIC DNA]</scope>
</reference>
<dbReference type="InterPro" id="IPR050111">
    <property type="entry name" value="C-type_lectin/snaclec_domain"/>
</dbReference>
<accession>A0A4W5N0H1</accession>
<reference evidence="6" key="2">
    <citation type="submission" date="2025-05" db="UniProtKB">
        <authorList>
            <consortium name="Ensembl"/>
        </authorList>
    </citation>
    <scope>IDENTIFICATION</scope>
</reference>
<dbReference type="GeneTree" id="ENSGT01020000230338"/>
<dbReference type="PROSITE" id="PS00615">
    <property type="entry name" value="C_TYPE_LECTIN_1"/>
    <property type="match status" value="1"/>
</dbReference>
<feature type="region of interest" description="Disordered" evidence="3">
    <location>
        <begin position="1"/>
        <end position="34"/>
    </location>
</feature>
<dbReference type="PANTHER" id="PTHR22803">
    <property type="entry name" value="MANNOSE, PHOSPHOLIPASE, LECTIN RECEPTOR RELATED"/>
    <property type="match status" value="1"/>
</dbReference>
<evidence type="ECO:0000259" key="5">
    <source>
        <dbReference type="PROSITE" id="PS50041"/>
    </source>
</evidence>
<dbReference type="InterPro" id="IPR016186">
    <property type="entry name" value="C-type_lectin-like/link_sf"/>
</dbReference>
<dbReference type="Ensembl" id="ENSHHUT00000017215.1">
    <property type="protein sequence ID" value="ENSHHUP00000016615.1"/>
    <property type="gene ID" value="ENSHHUG00000010369.1"/>
</dbReference>
<keyword evidence="4" id="KW-1133">Transmembrane helix</keyword>
<dbReference type="Pfam" id="PF00059">
    <property type="entry name" value="Lectin_C"/>
    <property type="match status" value="1"/>
</dbReference>
<evidence type="ECO:0000313" key="7">
    <source>
        <dbReference type="Proteomes" id="UP000314982"/>
    </source>
</evidence>
<feature type="transmembrane region" description="Helical" evidence="4">
    <location>
        <begin position="41"/>
        <end position="59"/>
    </location>
</feature>
<dbReference type="InterPro" id="IPR033989">
    <property type="entry name" value="CD209-like_CTLD"/>
</dbReference>
<organism evidence="6 7">
    <name type="scientific">Hucho hucho</name>
    <name type="common">huchen</name>
    <dbReference type="NCBI Taxonomy" id="62062"/>
    <lineage>
        <taxon>Eukaryota</taxon>
        <taxon>Metazoa</taxon>
        <taxon>Chordata</taxon>
        <taxon>Craniata</taxon>
        <taxon>Vertebrata</taxon>
        <taxon>Euteleostomi</taxon>
        <taxon>Actinopterygii</taxon>
        <taxon>Neopterygii</taxon>
        <taxon>Teleostei</taxon>
        <taxon>Protacanthopterygii</taxon>
        <taxon>Salmoniformes</taxon>
        <taxon>Salmonidae</taxon>
        <taxon>Salmoninae</taxon>
        <taxon>Hucho</taxon>
    </lineage>
</organism>
<evidence type="ECO:0000313" key="6">
    <source>
        <dbReference type="Ensembl" id="ENSHHUP00000044866.1"/>
    </source>
</evidence>
<dbReference type="InterPro" id="IPR001304">
    <property type="entry name" value="C-type_lectin-like"/>
</dbReference>
<name>A0A4W5N0H1_9TELE</name>
<feature type="domain" description="C-type lectin" evidence="5">
    <location>
        <begin position="94"/>
        <end position="209"/>
    </location>
</feature>
<evidence type="ECO:0000256" key="1">
    <source>
        <dbReference type="ARBA" id="ARBA00022734"/>
    </source>
</evidence>
<dbReference type="SUPFAM" id="SSF56436">
    <property type="entry name" value="C-type lectin-like"/>
    <property type="match status" value="1"/>
</dbReference>
<dbReference type="SMART" id="SM00034">
    <property type="entry name" value="CLECT"/>
    <property type="match status" value="1"/>
</dbReference>
<keyword evidence="1" id="KW-0430">Lectin</keyword>
<dbReference type="Gene3D" id="3.10.100.10">
    <property type="entry name" value="Mannose-Binding Protein A, subunit A"/>
    <property type="match status" value="1"/>
</dbReference>
<dbReference type="STRING" id="62062.ENSHHUP00000016615"/>
<evidence type="ECO:0000256" key="3">
    <source>
        <dbReference type="SAM" id="MobiDB-lite"/>
    </source>
</evidence>
<keyword evidence="7" id="KW-1185">Reference proteome</keyword>
<dbReference type="Ensembl" id="ENSHHUT00000046536.1">
    <property type="protein sequence ID" value="ENSHHUP00000044873.1"/>
    <property type="gene ID" value="ENSHHUG00000027430.1"/>
</dbReference>
<dbReference type="CDD" id="cd03590">
    <property type="entry name" value="CLECT_DC-SIGN_like"/>
    <property type="match status" value="1"/>
</dbReference>
<evidence type="ECO:0000256" key="2">
    <source>
        <dbReference type="ARBA" id="ARBA00023157"/>
    </source>
</evidence>
<dbReference type="InterPro" id="IPR018378">
    <property type="entry name" value="C-type_lectin_CS"/>
</dbReference>
<dbReference type="AlphaFoldDB" id="A0A4W5N0H1"/>
<keyword evidence="2" id="KW-1015">Disulfide bond</keyword>
<dbReference type="Ensembl" id="ENSHHUT00000046527.1">
    <property type="protein sequence ID" value="ENSHHUP00000044866.1"/>
    <property type="gene ID" value="ENSHHUG00000027424.1"/>
</dbReference>
<proteinExistence type="predicted"/>
<dbReference type="InterPro" id="IPR016187">
    <property type="entry name" value="CTDL_fold"/>
</dbReference>
<feature type="compositionally biased region" description="Polar residues" evidence="3">
    <location>
        <begin position="17"/>
        <end position="34"/>
    </location>
</feature>
<protein>
    <recommendedName>
        <fullName evidence="5">C-type lectin domain-containing protein</fullName>
    </recommendedName>
</protein>
<evidence type="ECO:0000256" key="4">
    <source>
        <dbReference type="SAM" id="Phobius"/>
    </source>
</evidence>